<evidence type="ECO:0000256" key="2">
    <source>
        <dbReference type="ARBA" id="ARBA00022448"/>
    </source>
</evidence>
<dbReference type="EMBL" id="JACHOA010000005">
    <property type="protein sequence ID" value="MBB4614549.1"/>
    <property type="molecule type" value="Genomic_DNA"/>
</dbReference>
<accession>A0A7W7ADX7</accession>
<gene>
    <name evidence="6" type="ORF">GGR37_002836</name>
</gene>
<evidence type="ECO:0000313" key="7">
    <source>
        <dbReference type="Proteomes" id="UP000538566"/>
    </source>
</evidence>
<keyword evidence="5" id="KW-0408">Iron</keyword>
<dbReference type="GO" id="GO:0020037">
    <property type="term" value="F:heme binding"/>
    <property type="evidence" value="ECO:0007669"/>
    <property type="project" value="InterPro"/>
</dbReference>
<dbReference type="GO" id="GO:0019825">
    <property type="term" value="F:oxygen binding"/>
    <property type="evidence" value="ECO:0007669"/>
    <property type="project" value="InterPro"/>
</dbReference>
<dbReference type="InterPro" id="IPR012292">
    <property type="entry name" value="Globin/Proto"/>
</dbReference>
<evidence type="ECO:0000313" key="6">
    <source>
        <dbReference type="EMBL" id="MBB4614549.1"/>
    </source>
</evidence>
<protein>
    <submittedName>
        <fullName evidence="6">Hemoglobin</fullName>
    </submittedName>
</protein>
<dbReference type="Proteomes" id="UP000538566">
    <property type="component" value="Unassembled WGS sequence"/>
</dbReference>
<keyword evidence="4" id="KW-0479">Metal-binding</keyword>
<dbReference type="SUPFAM" id="SSF46458">
    <property type="entry name" value="Globin-like"/>
    <property type="match status" value="1"/>
</dbReference>
<proteinExistence type="predicted"/>
<keyword evidence="3" id="KW-0349">Heme</keyword>
<dbReference type="InterPro" id="IPR019795">
    <property type="entry name" value="Globin_bac-like_CS"/>
</dbReference>
<comment type="caution">
    <text evidence="6">The sequence shown here is derived from an EMBL/GenBank/DDBJ whole genome shotgun (WGS) entry which is preliminary data.</text>
</comment>
<dbReference type="Pfam" id="PF01152">
    <property type="entry name" value="Bac_globin"/>
    <property type="match status" value="1"/>
</dbReference>
<evidence type="ECO:0000256" key="5">
    <source>
        <dbReference type="ARBA" id="ARBA00023004"/>
    </source>
</evidence>
<comment type="cofactor">
    <cofactor evidence="1">
        <name>heme</name>
        <dbReference type="ChEBI" id="CHEBI:30413"/>
    </cofactor>
</comment>
<dbReference type="CDD" id="cd14773">
    <property type="entry name" value="TrHb2_PhHbO-like_O"/>
    <property type="match status" value="1"/>
</dbReference>
<keyword evidence="7" id="KW-1185">Reference proteome</keyword>
<dbReference type="InterPro" id="IPR001486">
    <property type="entry name" value="Hemoglobin_trunc"/>
</dbReference>
<dbReference type="GO" id="GO:0015671">
    <property type="term" value="P:oxygen transport"/>
    <property type="evidence" value="ECO:0007669"/>
    <property type="project" value="InterPro"/>
</dbReference>
<dbReference type="GO" id="GO:0046872">
    <property type="term" value="F:metal ion binding"/>
    <property type="evidence" value="ECO:0007669"/>
    <property type="project" value="UniProtKB-KW"/>
</dbReference>
<sequence length="135" mass="14946">MAAQAPVDPRATSPYERLGGTAVLRRITDRFYDLMDIDPAYKALREMHAPDLGPMRESLPGFLAGWSGGPRDWFEAHPGKCMMSMHKPFPITRETAGQWAECMARAIADVAPEDREIAEGLSQVLGQMARGMARN</sequence>
<keyword evidence="2" id="KW-0813">Transport</keyword>
<dbReference type="AlphaFoldDB" id="A0A7W7ADX7"/>
<dbReference type="PROSITE" id="PS01213">
    <property type="entry name" value="GLOBIN_FAM_2"/>
    <property type="match status" value="1"/>
</dbReference>
<evidence type="ECO:0000256" key="3">
    <source>
        <dbReference type="ARBA" id="ARBA00022617"/>
    </source>
</evidence>
<dbReference type="RefSeq" id="WP_144904631.1">
    <property type="nucleotide sequence ID" value="NZ_JACHOA010000005.1"/>
</dbReference>
<reference evidence="6 7" key="1">
    <citation type="submission" date="2020-08" db="EMBL/GenBank/DDBJ databases">
        <title>Genomic Encyclopedia of Type Strains, Phase IV (KMG-IV): sequencing the most valuable type-strain genomes for metagenomic binning, comparative biology and taxonomic classification.</title>
        <authorList>
            <person name="Goeker M."/>
        </authorList>
    </citation>
    <scope>NUCLEOTIDE SEQUENCE [LARGE SCALE GENOMIC DNA]</scope>
    <source>
        <strain evidence="6 7">DSM 17507</strain>
    </source>
</reference>
<name>A0A7W7ADX7_9SPHN</name>
<dbReference type="Gene3D" id="1.10.490.10">
    <property type="entry name" value="Globins"/>
    <property type="match status" value="1"/>
</dbReference>
<dbReference type="InterPro" id="IPR009050">
    <property type="entry name" value="Globin-like_sf"/>
</dbReference>
<evidence type="ECO:0000256" key="1">
    <source>
        <dbReference type="ARBA" id="ARBA00001971"/>
    </source>
</evidence>
<dbReference type="OrthoDB" id="9790913at2"/>
<organism evidence="6 7">
    <name type="scientific">Novosphingobium taihuense</name>
    <dbReference type="NCBI Taxonomy" id="260085"/>
    <lineage>
        <taxon>Bacteria</taxon>
        <taxon>Pseudomonadati</taxon>
        <taxon>Pseudomonadota</taxon>
        <taxon>Alphaproteobacteria</taxon>
        <taxon>Sphingomonadales</taxon>
        <taxon>Sphingomonadaceae</taxon>
        <taxon>Novosphingobium</taxon>
    </lineage>
</organism>
<evidence type="ECO:0000256" key="4">
    <source>
        <dbReference type="ARBA" id="ARBA00022723"/>
    </source>
</evidence>